<dbReference type="RefSeq" id="WP_022087844.1">
    <property type="nucleotide sequence ID" value="NZ_JAODBU010000002.1"/>
</dbReference>
<feature type="transmembrane region" description="Helical" evidence="2">
    <location>
        <begin position="28"/>
        <end position="47"/>
    </location>
</feature>
<keyword evidence="2" id="KW-1133">Transmembrane helix</keyword>
<organism evidence="3 4">
    <name type="scientific">Eubacterium album</name>
    <dbReference type="NCBI Taxonomy" id="2978477"/>
    <lineage>
        <taxon>Bacteria</taxon>
        <taxon>Bacillati</taxon>
        <taxon>Bacillota</taxon>
        <taxon>Clostridia</taxon>
        <taxon>Eubacteriales</taxon>
        <taxon>Eubacteriaceae</taxon>
        <taxon>Eubacterium</taxon>
    </lineage>
</organism>
<evidence type="ECO:0000256" key="2">
    <source>
        <dbReference type="SAM" id="Phobius"/>
    </source>
</evidence>
<evidence type="ECO:0000313" key="3">
    <source>
        <dbReference type="EMBL" id="MCT7397545.1"/>
    </source>
</evidence>
<feature type="compositionally biased region" description="Acidic residues" evidence="1">
    <location>
        <begin position="104"/>
        <end position="117"/>
    </location>
</feature>
<reference evidence="3" key="1">
    <citation type="submission" date="2022-09" db="EMBL/GenBank/DDBJ databases">
        <title>Eubacterium sp. LFL-14 isolated from human feces.</title>
        <authorList>
            <person name="Liu F."/>
        </authorList>
    </citation>
    <scope>NUCLEOTIDE SEQUENCE</scope>
    <source>
        <strain evidence="3">LFL-14</strain>
    </source>
</reference>
<dbReference type="EMBL" id="JAODBU010000002">
    <property type="protein sequence ID" value="MCT7397545.1"/>
    <property type="molecule type" value="Genomic_DNA"/>
</dbReference>
<keyword evidence="4" id="KW-1185">Reference proteome</keyword>
<dbReference type="Proteomes" id="UP001431199">
    <property type="component" value="Unassembled WGS sequence"/>
</dbReference>
<feature type="region of interest" description="Disordered" evidence="1">
    <location>
        <begin position="82"/>
        <end position="117"/>
    </location>
</feature>
<comment type="caution">
    <text evidence="3">The sequence shown here is derived from an EMBL/GenBank/DDBJ whole genome shotgun (WGS) entry which is preliminary data.</text>
</comment>
<protein>
    <submittedName>
        <fullName evidence="3">Uncharacterized protein</fullName>
    </submittedName>
</protein>
<gene>
    <name evidence="3" type="ORF">N5B56_00415</name>
</gene>
<evidence type="ECO:0000256" key="1">
    <source>
        <dbReference type="SAM" id="MobiDB-lite"/>
    </source>
</evidence>
<sequence length="117" mass="12700">MSQQKVDNRKKEKYNRKAAPKKAQIKTILGYVAIALIGIAILVYLGYSIAVSTGMYTPPETTTTYASEVSASDLRKQLIEAGDSNVKDISDEETSTQEATTTASEDESTTVEETTAE</sequence>
<name>A0ABT2LW80_9FIRM</name>
<accession>A0ABT2LW80</accession>
<keyword evidence="2" id="KW-0472">Membrane</keyword>
<evidence type="ECO:0000313" key="4">
    <source>
        <dbReference type="Proteomes" id="UP001431199"/>
    </source>
</evidence>
<proteinExistence type="predicted"/>
<keyword evidence="2" id="KW-0812">Transmembrane</keyword>